<dbReference type="EMBL" id="OCTY01000002">
    <property type="protein sequence ID" value="SOJ57710.1"/>
    <property type="molecule type" value="Genomic_DNA"/>
</dbReference>
<evidence type="ECO:0000256" key="2">
    <source>
        <dbReference type="ARBA" id="ARBA00022692"/>
    </source>
</evidence>
<dbReference type="GO" id="GO:0005886">
    <property type="term" value="C:plasma membrane"/>
    <property type="evidence" value="ECO:0007669"/>
    <property type="project" value="UniProtKB-SubCell"/>
</dbReference>
<dbReference type="Pfam" id="PF07690">
    <property type="entry name" value="MFS_1"/>
    <property type="match status" value="1"/>
</dbReference>
<dbReference type="PANTHER" id="PTHR23508">
    <property type="entry name" value="CARBOXYLIC ACID TRANSPORTER PROTEIN HOMOLOG"/>
    <property type="match status" value="1"/>
</dbReference>
<organism evidence="7 8">
    <name type="scientific">Mycobacterium simulans</name>
    <dbReference type="NCBI Taxonomy" id="627089"/>
    <lineage>
        <taxon>Bacteria</taxon>
        <taxon>Bacillati</taxon>
        <taxon>Actinomycetota</taxon>
        <taxon>Actinomycetes</taxon>
        <taxon>Mycobacteriales</taxon>
        <taxon>Mycobacteriaceae</taxon>
        <taxon>Mycobacterium</taxon>
    </lineage>
</organism>
<dbReference type="GO" id="GO:0046943">
    <property type="term" value="F:carboxylic acid transmembrane transporter activity"/>
    <property type="evidence" value="ECO:0007669"/>
    <property type="project" value="TreeGrafter"/>
</dbReference>
<dbReference type="Gene3D" id="1.20.1250.20">
    <property type="entry name" value="MFS general substrate transporter like domains"/>
    <property type="match status" value="1"/>
</dbReference>
<feature type="transmembrane region" description="Helical" evidence="5">
    <location>
        <begin position="52"/>
        <end position="77"/>
    </location>
</feature>
<keyword evidence="3 5" id="KW-1133">Transmembrane helix</keyword>
<feature type="domain" description="Major facilitator superfamily (MFS) profile" evidence="6">
    <location>
        <begin position="1"/>
        <end position="144"/>
    </location>
</feature>
<comment type="caution">
    <text evidence="7">The sequence shown here is derived from an EMBL/GenBank/DDBJ whole genome shotgun (WGS) entry which is preliminary data.</text>
</comment>
<evidence type="ECO:0000256" key="1">
    <source>
        <dbReference type="ARBA" id="ARBA00004651"/>
    </source>
</evidence>
<evidence type="ECO:0000256" key="4">
    <source>
        <dbReference type="ARBA" id="ARBA00023136"/>
    </source>
</evidence>
<feature type="transmembrane region" description="Helical" evidence="5">
    <location>
        <begin position="89"/>
        <end position="110"/>
    </location>
</feature>
<keyword evidence="4 5" id="KW-0472">Membrane</keyword>
<dbReference type="SUPFAM" id="SSF103473">
    <property type="entry name" value="MFS general substrate transporter"/>
    <property type="match status" value="1"/>
</dbReference>
<dbReference type="PANTHER" id="PTHR23508:SF10">
    <property type="entry name" value="CARBOXYLIC ACID TRANSPORTER PROTEIN HOMOLOG"/>
    <property type="match status" value="1"/>
</dbReference>
<feature type="transmembrane region" description="Helical" evidence="5">
    <location>
        <begin position="116"/>
        <end position="135"/>
    </location>
</feature>
<proteinExistence type="predicted"/>
<accession>A0A7Z7ISD9</accession>
<evidence type="ECO:0000256" key="5">
    <source>
        <dbReference type="SAM" id="Phobius"/>
    </source>
</evidence>
<dbReference type="AlphaFoldDB" id="A0A7Z7ISD9"/>
<dbReference type="Proteomes" id="UP000554965">
    <property type="component" value="Unassembled WGS sequence"/>
</dbReference>
<reference evidence="7 8" key="1">
    <citation type="submission" date="2017-10" db="EMBL/GenBank/DDBJ databases">
        <authorList>
            <consortium name="Urmite Genomes"/>
        </authorList>
    </citation>
    <scope>NUCLEOTIDE SEQUENCE [LARGE SCALE GENOMIC DNA]</scope>
    <source>
        <strain evidence="7 8">FB-527</strain>
    </source>
</reference>
<dbReference type="InterPro" id="IPR036259">
    <property type="entry name" value="MFS_trans_sf"/>
</dbReference>
<name>A0A7Z7ISD9_9MYCO</name>
<dbReference type="InterPro" id="IPR020846">
    <property type="entry name" value="MFS_dom"/>
</dbReference>
<keyword evidence="8" id="KW-1185">Reference proteome</keyword>
<gene>
    <name evidence="7" type="ORF">MSIMFB_05187</name>
</gene>
<sequence length="144" mass="14834">MDRGDGVGMIVGILAFGQLADRFGRRPALWLYQAGAAGSVLVYSQLTEPTALLAGGFVVGAFANGMVGGLGALLAELYPTAVHATAQNLLFNLGRGIGGLAPVVIATLATSHGFQFALALLPIIYVIEAAVVRLIPERRGAMLS</sequence>
<comment type="subcellular location">
    <subcellularLocation>
        <location evidence="1">Cell membrane</location>
        <topology evidence="1">Multi-pass membrane protein</topology>
    </subcellularLocation>
</comment>
<dbReference type="PROSITE" id="PS50850">
    <property type="entry name" value="MFS"/>
    <property type="match status" value="1"/>
</dbReference>
<dbReference type="InterPro" id="IPR011701">
    <property type="entry name" value="MFS"/>
</dbReference>
<evidence type="ECO:0000256" key="3">
    <source>
        <dbReference type="ARBA" id="ARBA00022989"/>
    </source>
</evidence>
<evidence type="ECO:0000313" key="8">
    <source>
        <dbReference type="Proteomes" id="UP000554965"/>
    </source>
</evidence>
<protein>
    <recommendedName>
        <fullName evidence="6">Major facilitator superfamily (MFS) profile domain-containing protein</fullName>
    </recommendedName>
</protein>
<evidence type="ECO:0000259" key="6">
    <source>
        <dbReference type="PROSITE" id="PS50850"/>
    </source>
</evidence>
<evidence type="ECO:0000313" key="7">
    <source>
        <dbReference type="EMBL" id="SOJ57710.1"/>
    </source>
</evidence>
<keyword evidence="2 5" id="KW-0812">Transmembrane</keyword>